<protein>
    <recommendedName>
        <fullName evidence="4">Secreted protein</fullName>
    </recommendedName>
</protein>
<evidence type="ECO:0000313" key="2">
    <source>
        <dbReference type="EMBL" id="OJK00661.1"/>
    </source>
</evidence>
<evidence type="ECO:0000256" key="1">
    <source>
        <dbReference type="SAM" id="SignalP"/>
    </source>
</evidence>
<dbReference type="AlphaFoldDB" id="A0A1L9WWQ6"/>
<gene>
    <name evidence="2" type="ORF">ASPACDRAFT_116971</name>
</gene>
<dbReference type="RefSeq" id="XP_020057000.1">
    <property type="nucleotide sequence ID" value="XM_020196022.1"/>
</dbReference>
<organism evidence="2 3">
    <name type="scientific">Aspergillus aculeatus (strain ATCC 16872 / CBS 172.66 / WB 5094)</name>
    <dbReference type="NCBI Taxonomy" id="690307"/>
    <lineage>
        <taxon>Eukaryota</taxon>
        <taxon>Fungi</taxon>
        <taxon>Dikarya</taxon>
        <taxon>Ascomycota</taxon>
        <taxon>Pezizomycotina</taxon>
        <taxon>Eurotiomycetes</taxon>
        <taxon>Eurotiomycetidae</taxon>
        <taxon>Eurotiales</taxon>
        <taxon>Aspergillaceae</taxon>
        <taxon>Aspergillus</taxon>
        <taxon>Aspergillus subgen. Circumdati</taxon>
    </lineage>
</organism>
<feature type="chain" id="PRO_5013199911" description="Secreted protein" evidence="1">
    <location>
        <begin position="27"/>
        <end position="83"/>
    </location>
</feature>
<feature type="signal peptide" evidence="1">
    <location>
        <begin position="1"/>
        <end position="26"/>
    </location>
</feature>
<accession>A0A1L9WWQ6</accession>
<keyword evidence="1" id="KW-0732">Signal</keyword>
<evidence type="ECO:0008006" key="4">
    <source>
        <dbReference type="Google" id="ProtNLM"/>
    </source>
</evidence>
<proteinExistence type="predicted"/>
<sequence length="83" mass="9028">MLLLSPFLCSPLSWSVLLSTSSFAMSGSNPFRPRQPASESLPTVPDCFHAFIHRSLGEAHLHPLTFDCLTVRVIVVVTDSTAS</sequence>
<reference evidence="3" key="1">
    <citation type="journal article" date="2017" name="Genome Biol.">
        <title>Comparative genomics reveals high biological diversity and specific adaptations in the industrially and medically important fungal genus Aspergillus.</title>
        <authorList>
            <person name="de Vries R.P."/>
            <person name="Riley R."/>
            <person name="Wiebenga A."/>
            <person name="Aguilar-Osorio G."/>
            <person name="Amillis S."/>
            <person name="Uchima C.A."/>
            <person name="Anderluh G."/>
            <person name="Asadollahi M."/>
            <person name="Askin M."/>
            <person name="Barry K."/>
            <person name="Battaglia E."/>
            <person name="Bayram O."/>
            <person name="Benocci T."/>
            <person name="Braus-Stromeyer S.A."/>
            <person name="Caldana C."/>
            <person name="Canovas D."/>
            <person name="Cerqueira G.C."/>
            <person name="Chen F."/>
            <person name="Chen W."/>
            <person name="Choi C."/>
            <person name="Clum A."/>
            <person name="Dos Santos R.A."/>
            <person name="Damasio A.R."/>
            <person name="Diallinas G."/>
            <person name="Emri T."/>
            <person name="Fekete E."/>
            <person name="Flipphi M."/>
            <person name="Freyberg S."/>
            <person name="Gallo A."/>
            <person name="Gournas C."/>
            <person name="Habgood R."/>
            <person name="Hainaut M."/>
            <person name="Harispe M.L."/>
            <person name="Henrissat B."/>
            <person name="Hilden K.S."/>
            <person name="Hope R."/>
            <person name="Hossain A."/>
            <person name="Karabika E."/>
            <person name="Karaffa L."/>
            <person name="Karanyi Z."/>
            <person name="Krasevec N."/>
            <person name="Kuo A."/>
            <person name="Kusch H."/>
            <person name="LaButti K."/>
            <person name="Lagendijk E.L."/>
            <person name="Lapidus A."/>
            <person name="Levasseur A."/>
            <person name="Lindquist E."/>
            <person name="Lipzen A."/>
            <person name="Logrieco A.F."/>
            <person name="MacCabe A."/>
            <person name="Maekelae M.R."/>
            <person name="Malavazi I."/>
            <person name="Melin P."/>
            <person name="Meyer V."/>
            <person name="Mielnichuk N."/>
            <person name="Miskei M."/>
            <person name="Molnar A.P."/>
            <person name="Mule G."/>
            <person name="Ngan C.Y."/>
            <person name="Orejas M."/>
            <person name="Orosz E."/>
            <person name="Ouedraogo J.P."/>
            <person name="Overkamp K.M."/>
            <person name="Park H.-S."/>
            <person name="Perrone G."/>
            <person name="Piumi F."/>
            <person name="Punt P.J."/>
            <person name="Ram A.F."/>
            <person name="Ramon A."/>
            <person name="Rauscher S."/>
            <person name="Record E."/>
            <person name="Riano-Pachon D.M."/>
            <person name="Robert V."/>
            <person name="Roehrig J."/>
            <person name="Ruller R."/>
            <person name="Salamov A."/>
            <person name="Salih N.S."/>
            <person name="Samson R.A."/>
            <person name="Sandor E."/>
            <person name="Sanguinetti M."/>
            <person name="Schuetze T."/>
            <person name="Sepcic K."/>
            <person name="Shelest E."/>
            <person name="Sherlock G."/>
            <person name="Sophianopoulou V."/>
            <person name="Squina F.M."/>
            <person name="Sun H."/>
            <person name="Susca A."/>
            <person name="Todd R.B."/>
            <person name="Tsang A."/>
            <person name="Unkles S.E."/>
            <person name="van de Wiele N."/>
            <person name="van Rossen-Uffink D."/>
            <person name="Oliveira J.V."/>
            <person name="Vesth T.C."/>
            <person name="Visser J."/>
            <person name="Yu J.-H."/>
            <person name="Zhou M."/>
            <person name="Andersen M.R."/>
            <person name="Archer D.B."/>
            <person name="Baker S.E."/>
            <person name="Benoit I."/>
            <person name="Brakhage A.A."/>
            <person name="Braus G.H."/>
            <person name="Fischer R."/>
            <person name="Frisvad J.C."/>
            <person name="Goldman G.H."/>
            <person name="Houbraken J."/>
            <person name="Oakley B."/>
            <person name="Pocsi I."/>
            <person name="Scazzocchio C."/>
            <person name="Seiboth B."/>
            <person name="vanKuyk P.A."/>
            <person name="Wortman J."/>
            <person name="Dyer P.S."/>
            <person name="Grigoriev I.V."/>
        </authorList>
    </citation>
    <scope>NUCLEOTIDE SEQUENCE [LARGE SCALE GENOMIC DNA]</scope>
    <source>
        <strain evidence="3">ATCC 16872 / CBS 172.66 / WB 5094</strain>
    </source>
</reference>
<keyword evidence="3" id="KW-1185">Reference proteome</keyword>
<name>A0A1L9WWQ6_ASPA1</name>
<dbReference type="VEuPathDB" id="FungiDB:ASPACDRAFT_116971"/>
<dbReference type="Proteomes" id="UP000184546">
    <property type="component" value="Unassembled WGS sequence"/>
</dbReference>
<dbReference type="GeneID" id="30969836"/>
<evidence type="ECO:0000313" key="3">
    <source>
        <dbReference type="Proteomes" id="UP000184546"/>
    </source>
</evidence>
<dbReference type="EMBL" id="KV878975">
    <property type="protein sequence ID" value="OJK00661.1"/>
    <property type="molecule type" value="Genomic_DNA"/>
</dbReference>